<feature type="compositionally biased region" description="Acidic residues" evidence="1">
    <location>
        <begin position="47"/>
        <end position="61"/>
    </location>
</feature>
<keyword evidence="3" id="KW-1185">Reference proteome</keyword>
<dbReference type="EMBL" id="JAIQCV010000003">
    <property type="protein sequence ID" value="KAH1114407.1"/>
    <property type="molecule type" value="Genomic_DNA"/>
</dbReference>
<dbReference type="AlphaFoldDB" id="A0A9D3W864"/>
<sequence>MSTGEGTSYVANDGGLDDESDVDPPQEPDFDGAEVALFFEPEPVPTEPEDVEEGSDEEEEDPRFKAYSPPAHMHNVDLSTDDAVEFPDLPHRRRDCTSSSLDSGELEVGVSQYHPKMDSDVLASLILPTVKANPRTSFSVLIVNIRSQLRYMPSYRKV</sequence>
<gene>
    <name evidence="2" type="ORF">J1N35_007785</name>
</gene>
<dbReference type="Proteomes" id="UP000828251">
    <property type="component" value="Unassembled WGS sequence"/>
</dbReference>
<evidence type="ECO:0000313" key="2">
    <source>
        <dbReference type="EMBL" id="KAH1114407.1"/>
    </source>
</evidence>
<evidence type="ECO:0000313" key="3">
    <source>
        <dbReference type="Proteomes" id="UP000828251"/>
    </source>
</evidence>
<protein>
    <submittedName>
        <fullName evidence="2">Uncharacterized protein</fullName>
    </submittedName>
</protein>
<comment type="caution">
    <text evidence="2">The sequence shown here is derived from an EMBL/GenBank/DDBJ whole genome shotgun (WGS) entry which is preliminary data.</text>
</comment>
<proteinExistence type="predicted"/>
<accession>A0A9D3W864</accession>
<evidence type="ECO:0000256" key="1">
    <source>
        <dbReference type="SAM" id="MobiDB-lite"/>
    </source>
</evidence>
<feature type="compositionally biased region" description="Polar residues" evidence="1">
    <location>
        <begin position="1"/>
        <end position="10"/>
    </location>
</feature>
<name>A0A9D3W864_9ROSI</name>
<feature type="compositionally biased region" description="Acidic residues" evidence="1">
    <location>
        <begin position="15"/>
        <end position="32"/>
    </location>
</feature>
<organism evidence="2 3">
    <name type="scientific">Gossypium stocksii</name>
    <dbReference type="NCBI Taxonomy" id="47602"/>
    <lineage>
        <taxon>Eukaryota</taxon>
        <taxon>Viridiplantae</taxon>
        <taxon>Streptophyta</taxon>
        <taxon>Embryophyta</taxon>
        <taxon>Tracheophyta</taxon>
        <taxon>Spermatophyta</taxon>
        <taxon>Magnoliopsida</taxon>
        <taxon>eudicotyledons</taxon>
        <taxon>Gunneridae</taxon>
        <taxon>Pentapetalae</taxon>
        <taxon>rosids</taxon>
        <taxon>malvids</taxon>
        <taxon>Malvales</taxon>
        <taxon>Malvaceae</taxon>
        <taxon>Malvoideae</taxon>
        <taxon>Gossypium</taxon>
    </lineage>
</organism>
<feature type="region of interest" description="Disordered" evidence="1">
    <location>
        <begin position="1"/>
        <end position="75"/>
    </location>
</feature>
<reference evidence="2 3" key="1">
    <citation type="journal article" date="2021" name="Plant Biotechnol. J.">
        <title>Multi-omics assisted identification of the key and species-specific regulatory components of drought-tolerant mechanisms in Gossypium stocksii.</title>
        <authorList>
            <person name="Yu D."/>
            <person name="Ke L."/>
            <person name="Zhang D."/>
            <person name="Wu Y."/>
            <person name="Sun Y."/>
            <person name="Mei J."/>
            <person name="Sun J."/>
            <person name="Sun Y."/>
        </authorList>
    </citation>
    <scope>NUCLEOTIDE SEQUENCE [LARGE SCALE GENOMIC DNA]</scope>
    <source>
        <strain evidence="3">cv. E1</strain>
        <tissue evidence="2">Leaf</tissue>
    </source>
</reference>